<evidence type="ECO:0000259" key="8">
    <source>
        <dbReference type="Pfam" id="PF01288"/>
    </source>
</evidence>
<feature type="domain" description="7,8-dihydro-6-hydroxymethylpterin-pyrophosphokinase" evidence="8">
    <location>
        <begin position="5"/>
        <end position="129"/>
    </location>
</feature>
<dbReference type="CDD" id="cd00483">
    <property type="entry name" value="HPPK"/>
    <property type="match status" value="1"/>
</dbReference>
<comment type="caution">
    <text evidence="9">The sequence shown here is derived from an EMBL/GenBank/DDBJ whole genome shotgun (WGS) entry which is preliminary data.</text>
</comment>
<keyword evidence="4" id="KW-0547">Nucleotide-binding</keyword>
<dbReference type="InterPro" id="IPR000550">
    <property type="entry name" value="Hppk"/>
</dbReference>
<dbReference type="EC" id="2.7.6.3" evidence="2"/>
<dbReference type="PANTHER" id="PTHR43071:SF2">
    <property type="entry name" value="2-AMINO-4-HYDROXY-6-HYDROXYMETHYLDIHYDROPTERIDINE PYROPHOSPHOKINASE"/>
    <property type="match status" value="1"/>
</dbReference>
<dbReference type="NCBIfam" id="TIGR01498">
    <property type="entry name" value="folK"/>
    <property type="match status" value="1"/>
</dbReference>
<evidence type="ECO:0000256" key="7">
    <source>
        <dbReference type="ARBA" id="ARBA00022909"/>
    </source>
</evidence>
<sequence>MITTYVGIGSNLEREKHIEAAVRELARLGSGLKLSTIYECDAIGFNSHPFYNLVAQFNTSLSLEELVSALRDIEMRWGRDVDAQKFQDRTLDLDIILFGDVCSTQKPQLPRPDIYRYPFVIQPLYELCPELLIPNDGRSIRQIWSLANDLDILKAIQPWFDETTIE</sequence>
<keyword evidence="6" id="KW-0067">ATP-binding</keyword>
<keyword evidence="10" id="KW-1185">Reference proteome</keyword>
<dbReference type="Gene3D" id="3.30.70.560">
    <property type="entry name" value="7,8-Dihydro-6-hydroxymethylpterin-pyrophosphokinase HPPK"/>
    <property type="match status" value="1"/>
</dbReference>
<dbReference type="RefSeq" id="WP_068712055.1">
    <property type="nucleotide sequence ID" value="NZ_AP014635.1"/>
</dbReference>
<evidence type="ECO:0000256" key="4">
    <source>
        <dbReference type="ARBA" id="ARBA00022741"/>
    </source>
</evidence>
<dbReference type="GO" id="GO:0003848">
    <property type="term" value="F:2-amino-4-hydroxy-6-hydroxymethyldihydropteridine diphosphokinase activity"/>
    <property type="evidence" value="ECO:0007669"/>
    <property type="project" value="UniProtKB-EC"/>
</dbReference>
<evidence type="ECO:0000313" key="10">
    <source>
        <dbReference type="Proteomes" id="UP001199044"/>
    </source>
</evidence>
<keyword evidence="3 9" id="KW-0808">Transferase</keyword>
<dbReference type="Proteomes" id="UP001199044">
    <property type="component" value="Unassembled WGS sequence"/>
</dbReference>
<dbReference type="EMBL" id="JAIWIU010000044">
    <property type="protein sequence ID" value="MCA2016077.1"/>
    <property type="molecule type" value="Genomic_DNA"/>
</dbReference>
<organism evidence="9 10">
    <name type="scientific">Vibrio tritonius</name>
    <dbReference type="NCBI Taxonomy" id="1435069"/>
    <lineage>
        <taxon>Bacteria</taxon>
        <taxon>Pseudomonadati</taxon>
        <taxon>Pseudomonadota</taxon>
        <taxon>Gammaproteobacteria</taxon>
        <taxon>Vibrionales</taxon>
        <taxon>Vibrionaceae</taxon>
        <taxon>Vibrio</taxon>
    </lineage>
</organism>
<dbReference type="SUPFAM" id="SSF55083">
    <property type="entry name" value="6-hydroxymethyl-7,8-dihydropterin pyrophosphokinase, HPPK"/>
    <property type="match status" value="1"/>
</dbReference>
<evidence type="ECO:0000256" key="2">
    <source>
        <dbReference type="ARBA" id="ARBA00013253"/>
    </source>
</evidence>
<dbReference type="InterPro" id="IPR035907">
    <property type="entry name" value="Hppk_sf"/>
</dbReference>
<evidence type="ECO:0000256" key="3">
    <source>
        <dbReference type="ARBA" id="ARBA00022679"/>
    </source>
</evidence>
<name>A0ABS7YM07_9VIBR</name>
<keyword evidence="7" id="KW-0289">Folate biosynthesis</keyword>
<reference evidence="10" key="1">
    <citation type="submission" date="2023-07" db="EMBL/GenBank/DDBJ databases">
        <title>Molecular identification of indigenous halophilic bacteria isolated from red sea cost, biodegradation of synthetic dyes and assessment of degraded metabolite toxicity.</title>
        <authorList>
            <person name="Chaieb K."/>
            <person name="Altayb H.N."/>
        </authorList>
    </citation>
    <scope>NUCLEOTIDE SEQUENCE [LARGE SCALE GENOMIC DNA]</scope>
    <source>
        <strain evidence="10">K20</strain>
    </source>
</reference>
<proteinExistence type="predicted"/>
<gene>
    <name evidence="9" type="primary">folK</name>
    <name evidence="9" type="ORF">LDJ79_08145</name>
</gene>
<accession>A0ABS7YM07</accession>
<dbReference type="Pfam" id="PF01288">
    <property type="entry name" value="HPPK"/>
    <property type="match status" value="1"/>
</dbReference>
<evidence type="ECO:0000313" key="9">
    <source>
        <dbReference type="EMBL" id="MCA2016077.1"/>
    </source>
</evidence>
<keyword evidence="5" id="KW-0418">Kinase</keyword>
<dbReference type="PANTHER" id="PTHR43071">
    <property type="entry name" value="2-AMINO-4-HYDROXY-6-HYDROXYMETHYLDIHYDROPTERIDINE PYROPHOSPHOKINASE"/>
    <property type="match status" value="1"/>
</dbReference>
<protein>
    <recommendedName>
        <fullName evidence="2">2-amino-4-hydroxy-6-hydroxymethyldihydropteridine diphosphokinase</fullName>
        <ecNumber evidence="2">2.7.6.3</ecNumber>
    </recommendedName>
</protein>
<evidence type="ECO:0000256" key="6">
    <source>
        <dbReference type="ARBA" id="ARBA00022840"/>
    </source>
</evidence>
<comment type="pathway">
    <text evidence="1">Cofactor biosynthesis; tetrahydrofolate biosynthesis; 2-amino-4-hydroxy-6-hydroxymethyl-7,8-dihydropteridine diphosphate from 7,8-dihydroneopterin triphosphate: step 4/4.</text>
</comment>
<evidence type="ECO:0000256" key="5">
    <source>
        <dbReference type="ARBA" id="ARBA00022777"/>
    </source>
</evidence>
<evidence type="ECO:0000256" key="1">
    <source>
        <dbReference type="ARBA" id="ARBA00005051"/>
    </source>
</evidence>